<accession>A0A918D7G0</accession>
<feature type="region of interest" description="Disordered" evidence="1">
    <location>
        <begin position="352"/>
        <end position="378"/>
    </location>
</feature>
<dbReference type="PROSITE" id="PS50943">
    <property type="entry name" value="HTH_CROC1"/>
    <property type="match status" value="2"/>
</dbReference>
<sequence>MSVARGTADFDGEALRFARLTRPVEGRLLSAAAVAKRLGTSKSRILAYENNTSKPDPQRIAELSGLFGIPARELRTKRALADIHGLRCQAGLTVTETAEHVGISRSSYSNIEREALLPVRDDGTVRMNLARVFNVSPAVIDRALLRHPAAVARQTELTEHLRIVFRRAHREHAPAVVDVDEPLLQEIAPLLQRPPQVACRLINAELDAYRDLLRDRARVEVDEAYAQNRTAATRARAAHARIELLIKDAAPTAAKHLTRFLSEAMNVRQWRLMVTLANAGMEGISFTSTSRYAPFEDVMALQIRQYVTLLQRGDQSYLAPTENGIATVRANYPRYGRLYPRVPSPTLIHYAPQRRQPRIAVRPRPGRPPTEGGPPALT</sequence>
<proteinExistence type="predicted"/>
<protein>
    <recommendedName>
        <fullName evidence="2">HTH cro/C1-type domain-containing protein</fullName>
    </recommendedName>
</protein>
<evidence type="ECO:0000313" key="3">
    <source>
        <dbReference type="EMBL" id="GGN74961.1"/>
    </source>
</evidence>
<dbReference type="AlphaFoldDB" id="A0A918D7G0"/>
<organism evidence="3 4">
    <name type="scientific">Streptomyces albiflavescens</name>
    <dbReference type="NCBI Taxonomy" id="1623582"/>
    <lineage>
        <taxon>Bacteria</taxon>
        <taxon>Bacillati</taxon>
        <taxon>Actinomycetota</taxon>
        <taxon>Actinomycetes</taxon>
        <taxon>Kitasatosporales</taxon>
        <taxon>Streptomycetaceae</taxon>
        <taxon>Streptomyces</taxon>
    </lineage>
</organism>
<dbReference type="Gene3D" id="1.10.260.40">
    <property type="entry name" value="lambda repressor-like DNA-binding domains"/>
    <property type="match status" value="2"/>
</dbReference>
<evidence type="ECO:0000313" key="4">
    <source>
        <dbReference type="Proteomes" id="UP000600365"/>
    </source>
</evidence>
<dbReference type="Pfam" id="PF01381">
    <property type="entry name" value="HTH_3"/>
    <property type="match status" value="2"/>
</dbReference>
<dbReference type="CDD" id="cd00093">
    <property type="entry name" value="HTH_XRE"/>
    <property type="match status" value="2"/>
</dbReference>
<feature type="domain" description="HTH cro/C1-type" evidence="2">
    <location>
        <begin position="83"/>
        <end position="140"/>
    </location>
</feature>
<dbReference type="SMART" id="SM00530">
    <property type="entry name" value="HTH_XRE"/>
    <property type="match status" value="2"/>
</dbReference>
<dbReference type="InterPro" id="IPR001387">
    <property type="entry name" value="Cro/C1-type_HTH"/>
</dbReference>
<feature type="domain" description="HTH cro/C1-type" evidence="2">
    <location>
        <begin position="29"/>
        <end position="74"/>
    </location>
</feature>
<comment type="caution">
    <text evidence="3">The sequence shown here is derived from an EMBL/GenBank/DDBJ whole genome shotgun (WGS) entry which is preliminary data.</text>
</comment>
<evidence type="ECO:0000259" key="2">
    <source>
        <dbReference type="PROSITE" id="PS50943"/>
    </source>
</evidence>
<dbReference type="Proteomes" id="UP000600365">
    <property type="component" value="Unassembled WGS sequence"/>
</dbReference>
<dbReference type="InterPro" id="IPR010982">
    <property type="entry name" value="Lambda_DNA-bd_dom_sf"/>
</dbReference>
<dbReference type="SUPFAM" id="SSF47413">
    <property type="entry name" value="lambda repressor-like DNA-binding domains"/>
    <property type="match status" value="2"/>
</dbReference>
<dbReference type="GO" id="GO:0003677">
    <property type="term" value="F:DNA binding"/>
    <property type="evidence" value="ECO:0007669"/>
    <property type="project" value="InterPro"/>
</dbReference>
<keyword evidence="4" id="KW-1185">Reference proteome</keyword>
<reference evidence="3 4" key="1">
    <citation type="journal article" date="2014" name="Int. J. Syst. Evol. Microbiol.">
        <title>Complete genome sequence of Corynebacterium casei LMG S-19264T (=DSM 44701T), isolated from a smear-ripened cheese.</title>
        <authorList>
            <consortium name="US DOE Joint Genome Institute (JGI-PGF)"/>
            <person name="Walter F."/>
            <person name="Albersmeier A."/>
            <person name="Kalinowski J."/>
            <person name="Ruckert C."/>
        </authorList>
    </citation>
    <scope>NUCLEOTIDE SEQUENCE [LARGE SCALE GENOMIC DNA]</scope>
    <source>
        <strain evidence="3 4">CGMCC 4.7111</strain>
    </source>
</reference>
<feature type="compositionally biased region" description="Pro residues" evidence="1">
    <location>
        <begin position="366"/>
        <end position="378"/>
    </location>
</feature>
<gene>
    <name evidence="3" type="ORF">GCM10011579_054590</name>
</gene>
<name>A0A918D7G0_9ACTN</name>
<evidence type="ECO:0000256" key="1">
    <source>
        <dbReference type="SAM" id="MobiDB-lite"/>
    </source>
</evidence>
<dbReference type="EMBL" id="BMMM01000010">
    <property type="protein sequence ID" value="GGN74961.1"/>
    <property type="molecule type" value="Genomic_DNA"/>
</dbReference>